<name>A0A7G2C8U6_9TRYP</name>
<accession>A0A7G2C8U6</accession>
<evidence type="ECO:0000313" key="1">
    <source>
        <dbReference type="EMBL" id="CAD2216158.1"/>
    </source>
</evidence>
<reference evidence="1 2" key="1">
    <citation type="submission" date="2020-08" db="EMBL/GenBank/DDBJ databases">
        <authorList>
            <person name="Newling K."/>
            <person name="Davey J."/>
            <person name="Forrester S."/>
        </authorList>
    </citation>
    <scope>NUCLEOTIDE SEQUENCE [LARGE SCALE GENOMIC DNA]</scope>
    <source>
        <strain evidence="2">Crithidia deanei Carvalho (ATCC PRA-265)</strain>
    </source>
</reference>
<sequence length="161" mass="17569">MVGGGSVREFLTTIVGLLPEPKCVKGFYRDEDDSYLAYTAGVISHEVLKAFCSWRDCPALRVATPEILAAGVPLAEYCETLLPLLPTVTRIDVGTAVDTIDWCATLPERIVVVDVIACKSIKDFTPLLAMKGLREVHYSESTDPSLESVINQLKNKGVEVL</sequence>
<dbReference type="VEuPathDB" id="TriTrypDB:ADEAN_000361900"/>
<gene>
    <name evidence="1" type="ORF">ADEAN_000361900</name>
</gene>
<organism evidence="1 2">
    <name type="scientific">Angomonas deanei</name>
    <dbReference type="NCBI Taxonomy" id="59799"/>
    <lineage>
        <taxon>Eukaryota</taxon>
        <taxon>Discoba</taxon>
        <taxon>Euglenozoa</taxon>
        <taxon>Kinetoplastea</taxon>
        <taxon>Metakinetoplastina</taxon>
        <taxon>Trypanosomatida</taxon>
        <taxon>Trypanosomatidae</taxon>
        <taxon>Strigomonadinae</taxon>
        <taxon>Angomonas</taxon>
    </lineage>
</organism>
<dbReference type="AlphaFoldDB" id="A0A7G2C8U6"/>
<keyword evidence="2" id="KW-1185">Reference proteome</keyword>
<evidence type="ECO:0008006" key="3">
    <source>
        <dbReference type="Google" id="ProtNLM"/>
    </source>
</evidence>
<evidence type="ECO:0000313" key="2">
    <source>
        <dbReference type="Proteomes" id="UP000515908"/>
    </source>
</evidence>
<dbReference type="EMBL" id="LR877150">
    <property type="protein sequence ID" value="CAD2216158.1"/>
    <property type="molecule type" value="Genomic_DNA"/>
</dbReference>
<dbReference type="Proteomes" id="UP000515908">
    <property type="component" value="Chromosome 06"/>
</dbReference>
<proteinExistence type="predicted"/>
<protein>
    <recommendedName>
        <fullName evidence="3">Leucine Rich repeat</fullName>
    </recommendedName>
</protein>